<feature type="transmembrane region" description="Helical" evidence="1">
    <location>
        <begin position="140"/>
        <end position="160"/>
    </location>
</feature>
<dbReference type="AlphaFoldDB" id="A0A2J6PG09"/>
<name>A0A2J6PG09_9HELO</name>
<evidence type="ECO:0000313" key="2">
    <source>
        <dbReference type="EMBL" id="PMD12967.1"/>
    </source>
</evidence>
<dbReference type="OrthoDB" id="5139479at2759"/>
<dbReference type="Proteomes" id="UP000235672">
    <property type="component" value="Unassembled WGS sequence"/>
</dbReference>
<gene>
    <name evidence="2" type="ORF">NA56DRAFT_756178</name>
</gene>
<sequence length="641" mass="69925">MENPTSSAINKLPEYEPDKIKSRPAFSTFSAAYYPGGNGSSSELQNSFIPTSSLQRKRKRFATTWSIAVLSVIASACAVFYSHRVMVNQNALPSFLESQPGTTVLVVNILSHLVAFLCWSLFTDTMEALRWALACRPQGILLTSFLAMSRATPIAGAIYLCLTKGAHQIWSIQRISCHIAVSVLGLVLITNVSYKTIYTPYSRDVDDTNATQRVVAGLAPVSTYGLGYISNAIINAFAAYTISFLTDPRFVASVGPVQCNGTDCLSLFLPGGMDSVRYDDGSGNSSLFTGEFPGDYTTVVINDAPGYQIEYSSIDSVAPGFEFNRETDCQMYLQSLGDGILLCMVEKGPQLLLGWTVCPMNTYLSNECQSNLTWTETINWNTTVAMYSRKASVAYDRQNISILSIESISEPISYPVPVAAFQVFCSIVLAPIPTVLNMSANSTAFDDSGTNIDVEYSISLLLRLYESQYQTYSDGGLSILRGFIAVPFQFSTALQQMGDINLFPEDNHVTASLSKASYRAIIDSWTVWVFGGLAALLTIWGVGCLCLISFYAPSSPNTSQFPEIDITSKGSIQFVDDSLDDLAKTTRSYGLGNGMSKEVVRAIRGKRVYCGACPGPLGEKVILLVMEKGQVDILNQDEKYT</sequence>
<evidence type="ECO:0000256" key="1">
    <source>
        <dbReference type="SAM" id="Phobius"/>
    </source>
</evidence>
<keyword evidence="1" id="KW-1133">Transmembrane helix</keyword>
<feature type="transmembrane region" description="Helical" evidence="1">
    <location>
        <begin position="525"/>
        <end position="552"/>
    </location>
</feature>
<feature type="transmembrane region" description="Helical" evidence="1">
    <location>
        <begin position="101"/>
        <end position="119"/>
    </location>
</feature>
<keyword evidence="3" id="KW-1185">Reference proteome</keyword>
<accession>A0A2J6PG09</accession>
<feature type="transmembrane region" description="Helical" evidence="1">
    <location>
        <begin position="172"/>
        <end position="194"/>
    </location>
</feature>
<evidence type="ECO:0000313" key="3">
    <source>
        <dbReference type="Proteomes" id="UP000235672"/>
    </source>
</evidence>
<proteinExistence type="predicted"/>
<dbReference type="EMBL" id="KZ613538">
    <property type="protein sequence ID" value="PMD12967.1"/>
    <property type="molecule type" value="Genomic_DNA"/>
</dbReference>
<organism evidence="2 3">
    <name type="scientific">Hyaloscypha hepaticicola</name>
    <dbReference type="NCBI Taxonomy" id="2082293"/>
    <lineage>
        <taxon>Eukaryota</taxon>
        <taxon>Fungi</taxon>
        <taxon>Dikarya</taxon>
        <taxon>Ascomycota</taxon>
        <taxon>Pezizomycotina</taxon>
        <taxon>Leotiomycetes</taxon>
        <taxon>Helotiales</taxon>
        <taxon>Hyaloscyphaceae</taxon>
        <taxon>Hyaloscypha</taxon>
    </lineage>
</organism>
<feature type="transmembrane region" description="Helical" evidence="1">
    <location>
        <begin position="61"/>
        <end position="81"/>
    </location>
</feature>
<reference evidence="2 3" key="1">
    <citation type="submission" date="2016-05" db="EMBL/GenBank/DDBJ databases">
        <title>A degradative enzymes factory behind the ericoid mycorrhizal symbiosis.</title>
        <authorList>
            <consortium name="DOE Joint Genome Institute"/>
            <person name="Martino E."/>
            <person name="Morin E."/>
            <person name="Grelet G."/>
            <person name="Kuo A."/>
            <person name="Kohler A."/>
            <person name="Daghino S."/>
            <person name="Barry K."/>
            <person name="Choi C."/>
            <person name="Cichocki N."/>
            <person name="Clum A."/>
            <person name="Copeland A."/>
            <person name="Hainaut M."/>
            <person name="Haridas S."/>
            <person name="Labutti K."/>
            <person name="Lindquist E."/>
            <person name="Lipzen A."/>
            <person name="Khouja H.-R."/>
            <person name="Murat C."/>
            <person name="Ohm R."/>
            <person name="Olson A."/>
            <person name="Spatafora J."/>
            <person name="Veneault-Fourrey C."/>
            <person name="Henrissat B."/>
            <person name="Grigoriev I."/>
            <person name="Martin F."/>
            <person name="Perotto S."/>
        </authorList>
    </citation>
    <scope>NUCLEOTIDE SEQUENCE [LARGE SCALE GENOMIC DNA]</scope>
    <source>
        <strain evidence="2 3">UAMH 7357</strain>
    </source>
</reference>
<keyword evidence="1" id="KW-0472">Membrane</keyword>
<keyword evidence="1" id="KW-0812">Transmembrane</keyword>
<protein>
    <submittedName>
        <fullName evidence="2">Uncharacterized protein</fullName>
    </submittedName>
</protein>